<gene>
    <name evidence="1" type="ORF">CCYN74_20013</name>
</gene>
<evidence type="ECO:0000313" key="1">
    <source>
        <dbReference type="EMBL" id="CEN36666.1"/>
    </source>
</evidence>
<dbReference type="EMBL" id="CDOG01000012">
    <property type="protein sequence ID" value="CEN36666.1"/>
    <property type="molecule type" value="Genomic_DNA"/>
</dbReference>
<protein>
    <submittedName>
        <fullName evidence="1">Ribbon-helix-helix fold protein</fullName>
    </submittedName>
</protein>
<sequence length="73" mass="8557">MAKQDFSALMSKVKETQTNTPIQKVTPVKEKKEETIFSFYISTEKLKKLKMISIERGVSLKELINRAIDREYF</sequence>
<name>A0A0B7HAJ7_9FLAO</name>
<dbReference type="OrthoDB" id="1263308at2"/>
<dbReference type="InterPro" id="IPR010985">
    <property type="entry name" value="Ribbon_hlx_hlx"/>
</dbReference>
<dbReference type="AlphaFoldDB" id="A0A0B7HAJ7"/>
<organism evidence="1 2">
    <name type="scientific">Capnocytophaga cynodegmi</name>
    <dbReference type="NCBI Taxonomy" id="28189"/>
    <lineage>
        <taxon>Bacteria</taxon>
        <taxon>Pseudomonadati</taxon>
        <taxon>Bacteroidota</taxon>
        <taxon>Flavobacteriia</taxon>
        <taxon>Flavobacteriales</taxon>
        <taxon>Flavobacteriaceae</taxon>
        <taxon>Capnocytophaga</taxon>
    </lineage>
</organism>
<dbReference type="SUPFAM" id="SSF47598">
    <property type="entry name" value="Ribbon-helix-helix"/>
    <property type="match status" value="1"/>
</dbReference>
<dbReference type="RefSeq" id="WP_041996228.1">
    <property type="nucleotide sequence ID" value="NZ_CDOG01000012.1"/>
</dbReference>
<proteinExistence type="predicted"/>
<dbReference type="GO" id="GO:0006355">
    <property type="term" value="P:regulation of DNA-templated transcription"/>
    <property type="evidence" value="ECO:0007669"/>
    <property type="project" value="InterPro"/>
</dbReference>
<reference evidence="1 2" key="1">
    <citation type="submission" date="2015-01" db="EMBL/GenBank/DDBJ databases">
        <authorList>
            <person name="Xiang T."/>
            <person name="Song Y."/>
            <person name="Huang L."/>
            <person name="Wang B."/>
            <person name="Wu P."/>
        </authorList>
    </citation>
    <scope>NUCLEOTIDE SEQUENCE [LARGE SCALE GENOMIC DNA]</scope>
    <source>
        <strain evidence="1 2">Ccy74</strain>
    </source>
</reference>
<accession>A0A0B7HAJ7</accession>
<evidence type="ECO:0000313" key="2">
    <source>
        <dbReference type="Proteomes" id="UP000038083"/>
    </source>
</evidence>
<dbReference type="Proteomes" id="UP000038083">
    <property type="component" value="Unassembled WGS sequence"/>
</dbReference>